<dbReference type="Proteomes" id="UP000006701">
    <property type="component" value="Unassembled WGS sequence"/>
</dbReference>
<dbReference type="OrthoDB" id="5332384at2759"/>
<dbReference type="HOGENOM" id="CLU_094639_0_0_1"/>
<feature type="signal peptide" evidence="1">
    <location>
        <begin position="1"/>
        <end position="17"/>
    </location>
</feature>
<reference evidence="2 3" key="1">
    <citation type="journal article" date="2008" name="PLoS Genet.">
        <title>Genomic islands in the pathogenic filamentous fungus Aspergillus fumigatus.</title>
        <authorList>
            <person name="Fedorova N.D."/>
            <person name="Khaldi N."/>
            <person name="Joardar V.S."/>
            <person name="Maiti R."/>
            <person name="Amedeo P."/>
            <person name="Anderson M.J."/>
            <person name="Crabtree J."/>
            <person name="Silva J.C."/>
            <person name="Badger J.H."/>
            <person name="Albarraq A."/>
            <person name="Angiuoli S."/>
            <person name="Bussey H."/>
            <person name="Bowyer P."/>
            <person name="Cotty P.J."/>
            <person name="Dyer P.S."/>
            <person name="Egan A."/>
            <person name="Galens K."/>
            <person name="Fraser-Liggett C.M."/>
            <person name="Haas B.J."/>
            <person name="Inman J.M."/>
            <person name="Kent R."/>
            <person name="Lemieux S."/>
            <person name="Malavazi I."/>
            <person name="Orvis J."/>
            <person name="Roemer T."/>
            <person name="Ronning C.M."/>
            <person name="Sundaram J.P."/>
            <person name="Sutton G."/>
            <person name="Turner G."/>
            <person name="Venter J.C."/>
            <person name="White O.R."/>
            <person name="Whitty B.R."/>
            <person name="Youngman P."/>
            <person name="Wolfe K.H."/>
            <person name="Goldman G.H."/>
            <person name="Wortman J.R."/>
            <person name="Jiang B."/>
            <person name="Denning D.W."/>
            <person name="Nierman W.C."/>
        </authorList>
    </citation>
    <scope>NUCLEOTIDE SEQUENCE [LARGE SCALE GENOMIC DNA]</scope>
    <source>
        <strain evidence="3">ATCC 1007 / CBS 513.65 / DSM 816 / NCTC 3887 / NRRL 1</strain>
    </source>
</reference>
<dbReference type="AlphaFoldDB" id="A1CC61"/>
<evidence type="ECO:0000313" key="3">
    <source>
        <dbReference type="Proteomes" id="UP000006701"/>
    </source>
</evidence>
<organism evidence="2 3">
    <name type="scientific">Aspergillus clavatus (strain ATCC 1007 / CBS 513.65 / DSM 816 / NCTC 3887 / NRRL 1 / QM 1276 / 107)</name>
    <dbReference type="NCBI Taxonomy" id="344612"/>
    <lineage>
        <taxon>Eukaryota</taxon>
        <taxon>Fungi</taxon>
        <taxon>Dikarya</taxon>
        <taxon>Ascomycota</taxon>
        <taxon>Pezizomycotina</taxon>
        <taxon>Eurotiomycetes</taxon>
        <taxon>Eurotiomycetidae</taxon>
        <taxon>Eurotiales</taxon>
        <taxon>Aspergillaceae</taxon>
        <taxon>Aspergillus</taxon>
        <taxon>Aspergillus subgen. Fumigati</taxon>
    </lineage>
</organism>
<dbReference type="eggNOG" id="ENOG502SJI1">
    <property type="taxonomic scope" value="Eukaryota"/>
</dbReference>
<evidence type="ECO:0000256" key="1">
    <source>
        <dbReference type="SAM" id="SignalP"/>
    </source>
</evidence>
<dbReference type="GeneID" id="4705721"/>
<dbReference type="RefSeq" id="XP_001273544.1">
    <property type="nucleotide sequence ID" value="XM_001273543.1"/>
</dbReference>
<protein>
    <submittedName>
        <fullName evidence="2">Uncharacterized protein</fullName>
    </submittedName>
</protein>
<accession>A1CC61</accession>
<evidence type="ECO:0000313" key="2">
    <source>
        <dbReference type="EMBL" id="EAW12118.1"/>
    </source>
</evidence>
<keyword evidence="1" id="KW-0732">Signal</keyword>
<gene>
    <name evidence="2" type="ORF">ACLA_060770</name>
</gene>
<dbReference type="PROSITE" id="PS51257">
    <property type="entry name" value="PROKAR_LIPOPROTEIN"/>
    <property type="match status" value="1"/>
</dbReference>
<dbReference type="EMBL" id="DS027050">
    <property type="protein sequence ID" value="EAW12118.1"/>
    <property type="molecule type" value="Genomic_DNA"/>
</dbReference>
<proteinExistence type="predicted"/>
<dbReference type="VEuPathDB" id="FungiDB:ACLA_060770"/>
<keyword evidence="3" id="KW-1185">Reference proteome</keyword>
<dbReference type="OMA" id="GRYEDDC"/>
<dbReference type="KEGG" id="act:ACLA_060770"/>
<name>A1CC61_ASPCL</name>
<feature type="chain" id="PRO_5002633441" evidence="1">
    <location>
        <begin position="18"/>
        <end position="174"/>
    </location>
</feature>
<sequence length="174" mass="18707">MMNRLMLASLAITSVQACDIIPNVTHTFFGFPDNQTPGPIIAFNCGRGLVAGGVGTFDDPLTFASAPGLFSPCEVIFDPFLRKFLRFEDICAQCVADFEAGIPHIDVWIGSNETDGGQAQIDCEMSLTPAVPQSIIRNPNANLRVDTTPLFVPGANQPCNVNNIFPDANPAEFC</sequence>